<dbReference type="EMBL" id="CP049057">
    <property type="protein sequence ID" value="QIE60580.1"/>
    <property type="molecule type" value="Genomic_DNA"/>
</dbReference>
<gene>
    <name evidence="1" type="ORF">G5B37_13695</name>
</gene>
<dbReference type="RefSeq" id="WP_164680592.1">
    <property type="nucleotide sequence ID" value="NZ_CP049057.1"/>
</dbReference>
<evidence type="ECO:0000313" key="1">
    <source>
        <dbReference type="EMBL" id="QIE60580.1"/>
    </source>
</evidence>
<dbReference type="PANTHER" id="PTHR39186">
    <property type="entry name" value="DUF2071 FAMILY PROTEIN"/>
    <property type="match status" value="1"/>
</dbReference>
<protein>
    <submittedName>
        <fullName evidence="1">DUF2071 domain-containing protein</fullName>
    </submittedName>
</protein>
<dbReference type="InterPro" id="IPR018644">
    <property type="entry name" value="DUF2071"/>
</dbReference>
<dbReference type="Pfam" id="PF09844">
    <property type="entry name" value="DUF2071"/>
    <property type="match status" value="1"/>
</dbReference>
<dbReference type="Proteomes" id="UP000505306">
    <property type="component" value="Chromosome"/>
</dbReference>
<accession>A0A6G6GQ37</accession>
<reference evidence="1 2" key="1">
    <citation type="submission" date="2020-02" db="EMBL/GenBank/DDBJ databases">
        <title>Complete genome sequence of Flavobacteriaceae bacterium.</title>
        <authorList>
            <person name="Kim S.-J."/>
            <person name="Kim Y.-S."/>
            <person name="Kim K.-H."/>
        </authorList>
    </citation>
    <scope>NUCLEOTIDE SEQUENCE [LARGE SCALE GENOMIC DNA]</scope>
    <source>
        <strain evidence="1 2">RR4-40</strain>
    </source>
</reference>
<dbReference type="KEGG" id="mgel:G5B37_13695"/>
<name>A0A6G6GQ37_9FLAO</name>
<sequence>MSFLKAEWRRLAMANYKVDPKVLQPYMPYKTELDFYNNVCYVSLVGFMFKNTKILGVKVPGHVHFEEVNLRFYVRFKDENTWKRGVVFIKEIVPKHAITFVANTLYNEVYETRKMSHTWKEQHNELFTSYRWKNKQDWFSFSVTSEILAQPIALNSETEFITEHYWGYNRTSARKTTEYEVTHPKWNAYNVKSYTIDVDFAKEYGESFRFLNTAEPLSVLLAEGSPITVEGKRIIR</sequence>
<keyword evidence="2" id="KW-1185">Reference proteome</keyword>
<evidence type="ECO:0000313" key="2">
    <source>
        <dbReference type="Proteomes" id="UP000505306"/>
    </source>
</evidence>
<proteinExistence type="predicted"/>
<dbReference type="AlphaFoldDB" id="A0A6G6GQ37"/>
<organism evidence="1 2">
    <name type="scientific">Rasiella rasia</name>
    <dbReference type="NCBI Taxonomy" id="2744027"/>
    <lineage>
        <taxon>Bacteria</taxon>
        <taxon>Pseudomonadati</taxon>
        <taxon>Bacteroidota</taxon>
        <taxon>Flavobacteriia</taxon>
        <taxon>Flavobacteriales</taxon>
        <taxon>Flavobacteriaceae</taxon>
        <taxon>Rasiella</taxon>
    </lineage>
</organism>
<dbReference type="PANTHER" id="PTHR39186:SF1">
    <property type="entry name" value="DUF2071 DOMAIN-CONTAINING PROTEIN"/>
    <property type="match status" value="1"/>
</dbReference>